<proteinExistence type="predicted"/>
<sequence>MRVAIEDHRWLKGWTEETVLLILARRKKTLMKRPEALFWQLKILGNIGRPPKTSEVAGELK</sequence>
<reference evidence="1 2" key="1">
    <citation type="journal article" date="2017" name="Nature">
        <title>The Apostasia genome and the evolution of orchids.</title>
        <authorList>
            <person name="Zhang G.Q."/>
            <person name="Liu K.W."/>
            <person name="Li Z."/>
            <person name="Lohaus R."/>
            <person name="Hsiao Y.Y."/>
            <person name="Niu S.C."/>
            <person name="Wang J.Y."/>
            <person name="Lin Y.C."/>
            <person name="Xu Q."/>
            <person name="Chen L.J."/>
            <person name="Yoshida K."/>
            <person name="Fujiwara S."/>
            <person name="Wang Z.W."/>
            <person name="Zhang Y.Q."/>
            <person name="Mitsuda N."/>
            <person name="Wang M."/>
            <person name="Liu G.H."/>
            <person name="Pecoraro L."/>
            <person name="Huang H.X."/>
            <person name="Xiao X.J."/>
            <person name="Lin M."/>
            <person name="Wu X.Y."/>
            <person name="Wu W.L."/>
            <person name="Chen Y.Y."/>
            <person name="Chang S.B."/>
            <person name="Sakamoto S."/>
            <person name="Ohme-Takagi M."/>
            <person name="Yagi M."/>
            <person name="Zeng S.J."/>
            <person name="Shen C.Y."/>
            <person name="Yeh C.M."/>
            <person name="Luo Y.B."/>
            <person name="Tsai W.C."/>
            <person name="Van de Peer Y."/>
            <person name="Liu Z.J."/>
        </authorList>
    </citation>
    <scope>NUCLEOTIDE SEQUENCE [LARGE SCALE GENOMIC DNA]</scope>
    <source>
        <strain evidence="2">cv. Shenzhen</strain>
        <tissue evidence="1">Stem</tissue>
    </source>
</reference>
<organism evidence="1 2">
    <name type="scientific">Apostasia shenzhenica</name>
    <dbReference type="NCBI Taxonomy" id="1088818"/>
    <lineage>
        <taxon>Eukaryota</taxon>
        <taxon>Viridiplantae</taxon>
        <taxon>Streptophyta</taxon>
        <taxon>Embryophyta</taxon>
        <taxon>Tracheophyta</taxon>
        <taxon>Spermatophyta</taxon>
        <taxon>Magnoliopsida</taxon>
        <taxon>Liliopsida</taxon>
        <taxon>Asparagales</taxon>
        <taxon>Orchidaceae</taxon>
        <taxon>Apostasioideae</taxon>
        <taxon>Apostasia</taxon>
    </lineage>
</organism>
<protein>
    <submittedName>
        <fullName evidence="1">Uncharacterized protein</fullName>
    </submittedName>
</protein>
<name>A0A2I0A5T1_9ASPA</name>
<dbReference type="AlphaFoldDB" id="A0A2I0A5T1"/>
<dbReference type="Proteomes" id="UP000236161">
    <property type="component" value="Unassembled WGS sequence"/>
</dbReference>
<evidence type="ECO:0000313" key="2">
    <source>
        <dbReference type="Proteomes" id="UP000236161"/>
    </source>
</evidence>
<evidence type="ECO:0000313" key="1">
    <source>
        <dbReference type="EMBL" id="PKA50901.1"/>
    </source>
</evidence>
<dbReference type="EMBL" id="KZ452015">
    <property type="protein sequence ID" value="PKA50901.1"/>
    <property type="molecule type" value="Genomic_DNA"/>
</dbReference>
<keyword evidence="2" id="KW-1185">Reference proteome</keyword>
<gene>
    <name evidence="1" type="ORF">AXF42_Ash007556</name>
</gene>
<accession>A0A2I0A5T1</accession>